<dbReference type="Proteomes" id="UP000765509">
    <property type="component" value="Unassembled WGS sequence"/>
</dbReference>
<feature type="compositionally biased region" description="Polar residues" evidence="1">
    <location>
        <begin position="139"/>
        <end position="161"/>
    </location>
</feature>
<feature type="compositionally biased region" description="Low complexity" evidence="1">
    <location>
        <begin position="167"/>
        <end position="178"/>
    </location>
</feature>
<sequence length="190" mass="20941">MPQPQTGRQECFQMISPIPSSIDFSTHQPIFTSLLDWSKVIIQPMKDGNGKRTRKTNQIPHSLYSCKQTPRQRTPGLSGTQRLEDLFCEPSEHNEPPITGPSQSPKTPLQPHDDALTCGPEPEVAPMQSTEEPFAHPTTPCSITIIDNTPVGSPLHSNLSSFPKEPNSLLPPVSSSSHSHNEAQQEFTDL</sequence>
<protein>
    <submittedName>
        <fullName evidence="2">Uncharacterized protein</fullName>
    </submittedName>
</protein>
<proteinExistence type="predicted"/>
<feature type="compositionally biased region" description="Basic and acidic residues" evidence="1">
    <location>
        <begin position="82"/>
        <end position="95"/>
    </location>
</feature>
<comment type="caution">
    <text evidence="2">The sequence shown here is derived from an EMBL/GenBank/DDBJ whole genome shotgun (WGS) entry which is preliminary data.</text>
</comment>
<evidence type="ECO:0000313" key="2">
    <source>
        <dbReference type="EMBL" id="MBW0461961.1"/>
    </source>
</evidence>
<organism evidence="2 3">
    <name type="scientific">Austropuccinia psidii MF-1</name>
    <dbReference type="NCBI Taxonomy" id="1389203"/>
    <lineage>
        <taxon>Eukaryota</taxon>
        <taxon>Fungi</taxon>
        <taxon>Dikarya</taxon>
        <taxon>Basidiomycota</taxon>
        <taxon>Pucciniomycotina</taxon>
        <taxon>Pucciniomycetes</taxon>
        <taxon>Pucciniales</taxon>
        <taxon>Sphaerophragmiaceae</taxon>
        <taxon>Austropuccinia</taxon>
    </lineage>
</organism>
<gene>
    <name evidence="2" type="ORF">O181_001676</name>
</gene>
<dbReference type="EMBL" id="AVOT02000247">
    <property type="protein sequence ID" value="MBW0461961.1"/>
    <property type="molecule type" value="Genomic_DNA"/>
</dbReference>
<feature type="compositionally biased region" description="Polar residues" evidence="1">
    <location>
        <begin position="56"/>
        <end position="81"/>
    </location>
</feature>
<feature type="region of interest" description="Disordered" evidence="1">
    <location>
        <begin position="46"/>
        <end position="190"/>
    </location>
</feature>
<reference evidence="2" key="1">
    <citation type="submission" date="2021-03" db="EMBL/GenBank/DDBJ databases">
        <title>Draft genome sequence of rust myrtle Austropuccinia psidii MF-1, a brazilian biotype.</title>
        <authorList>
            <person name="Quecine M.C."/>
            <person name="Pachon D.M.R."/>
            <person name="Bonatelli M.L."/>
            <person name="Correr F.H."/>
            <person name="Franceschini L.M."/>
            <person name="Leite T.F."/>
            <person name="Margarido G.R.A."/>
            <person name="Almeida C.A."/>
            <person name="Ferrarezi J.A."/>
            <person name="Labate C.A."/>
        </authorList>
    </citation>
    <scope>NUCLEOTIDE SEQUENCE</scope>
    <source>
        <strain evidence="2">MF-1</strain>
    </source>
</reference>
<keyword evidence="3" id="KW-1185">Reference proteome</keyword>
<evidence type="ECO:0000256" key="1">
    <source>
        <dbReference type="SAM" id="MobiDB-lite"/>
    </source>
</evidence>
<dbReference type="AlphaFoldDB" id="A0A9Q3BBH1"/>
<accession>A0A9Q3BBH1</accession>
<name>A0A9Q3BBH1_9BASI</name>
<evidence type="ECO:0000313" key="3">
    <source>
        <dbReference type="Proteomes" id="UP000765509"/>
    </source>
</evidence>